<dbReference type="PANTHER" id="PTHR46388:SF2">
    <property type="entry name" value="NHL REPEAT-CONTAINING PROTEIN 2"/>
    <property type="match status" value="1"/>
</dbReference>
<dbReference type="AlphaFoldDB" id="A0A7C9BKC5"/>
<sequence length="972" mass="97301">MQGFSGDGGAATSAKLNSPTGIAFDGAGNLYISDQSNHRIRKVSTNGIITTVAGSGISGSGGDGGPATGARLNSPFGIDVDVLGNIYIVDQLNHRVRKVNTSGIISTVAGNGTAGSGGDGGAATSANLNFPTDVVVNAAGELYIADPTNARIRKVSSSGIITTVLGDGSTAYSGAGLDVDDSGNLYLANYSHRVIKADIVGNIVTIAGLGNPGFSGDGGAATSARLNTPTDVLFDAEGAFYIADRDNNRIRKVNPNGIISTVAGNGVAGFSGDGGLATNAKLNSPTSFALDGVGNLYIVDKLNNRIRKLSPPTITLNSPICRQTDSFEVFYTSTITNPDHYIVTGTGISPNQTGTPPGSVGSIKVSFDPATFTGSFTLVLTNSITGFSTIPANGTVSVNVSPTAFFVTGGGSFCAGDSTGAVGLDGSQSGINYQLLSGGTAVGNPVAGTGSAISFGTVTEANTYSVVGTNATNGCQTTMTSSAKIEEAPVATLTKSGDLSTTVSSVTLTATPANGQNYQYLFTGPSVVSQDPSSNIASVNMSGFYTVKISRTAGCFSTATVFVEKSKIINTVAGTGNPGFSGDGGPATSASLGSPYGVTADGTGNIYVADQYNHRIRKISSSGAISTIAGNGTAGFSGDGGAATNASLSAPARVALDGSGNLYIADQNNNRIRKVSTNGIISTIAGNGTAGFAGDGGAAINASLAAPTGVAVDESGYIYIADRDNNRIRKVGNDGIISTFAGNGVAGVGGDGGTATIAGLYAPTDVAVDGSGNVFIADRDNSRIRKVTTNGIINTVAGNGGTGFSGDGGSATSATLTSPSAVTLDISGNLFIADGGNFRIRRVDASGIISTVAGNGIYGFSGDGGDATSAKLTFPSGIATDGMGNLYIADTDNHRIRKLGSATSFVISIKTGDWNDPNTWNVGRAPLADDQVILDSGHTVTINGSETARSIEYRTNAQLVFSGSGSTLALGQ</sequence>
<feature type="domain" description="Teneurin NHL" evidence="3">
    <location>
        <begin position="693"/>
        <end position="743"/>
    </location>
</feature>
<keyword evidence="5" id="KW-1185">Reference proteome</keyword>
<evidence type="ECO:0000256" key="2">
    <source>
        <dbReference type="PROSITE-ProRule" id="PRU00504"/>
    </source>
</evidence>
<feature type="repeat" description="NHL" evidence="2">
    <location>
        <begin position="704"/>
        <end position="734"/>
    </location>
</feature>
<dbReference type="Pfam" id="PF01436">
    <property type="entry name" value="NHL"/>
    <property type="match status" value="2"/>
</dbReference>
<dbReference type="Proteomes" id="UP000479293">
    <property type="component" value="Unassembled WGS sequence"/>
</dbReference>
<protein>
    <recommendedName>
        <fullName evidence="3">Teneurin NHL domain-containing protein</fullName>
    </recommendedName>
</protein>
<feature type="domain" description="Teneurin NHL" evidence="3">
    <location>
        <begin position="61"/>
        <end position="111"/>
    </location>
</feature>
<feature type="domain" description="Teneurin NHL" evidence="3">
    <location>
        <begin position="5"/>
        <end position="55"/>
    </location>
</feature>
<feature type="repeat" description="NHL" evidence="2">
    <location>
        <begin position="594"/>
        <end position="622"/>
    </location>
</feature>
<feature type="repeat" description="NHL" evidence="2">
    <location>
        <begin position="872"/>
        <end position="902"/>
    </location>
</feature>
<dbReference type="InterPro" id="IPR001258">
    <property type="entry name" value="NHL_repeat"/>
</dbReference>
<dbReference type="EMBL" id="WHLY01000002">
    <property type="protein sequence ID" value="MPR35737.1"/>
    <property type="molecule type" value="Genomic_DNA"/>
</dbReference>
<feature type="domain" description="Teneurin NHL" evidence="3">
    <location>
        <begin position="117"/>
        <end position="170"/>
    </location>
</feature>
<dbReference type="Gene3D" id="2.120.10.30">
    <property type="entry name" value="TolB, C-terminal domain"/>
    <property type="match status" value="5"/>
</dbReference>
<feature type="repeat" description="NHL" evidence="2">
    <location>
        <begin position="760"/>
        <end position="790"/>
    </location>
</feature>
<feature type="domain" description="Teneurin NHL" evidence="3">
    <location>
        <begin position="805"/>
        <end position="855"/>
    </location>
</feature>
<feature type="domain" description="Teneurin NHL" evidence="3">
    <location>
        <begin position="750"/>
        <end position="799"/>
    </location>
</feature>
<evidence type="ECO:0000313" key="5">
    <source>
        <dbReference type="Proteomes" id="UP000479293"/>
    </source>
</evidence>
<dbReference type="Gene3D" id="2.40.10.500">
    <property type="match status" value="1"/>
</dbReference>
<proteinExistence type="predicted"/>
<dbReference type="InterPro" id="IPR011042">
    <property type="entry name" value="6-blade_b-propeller_TolB-like"/>
</dbReference>
<accession>A0A7C9BKC5</accession>
<gene>
    <name evidence="4" type="ORF">GBK04_20875</name>
</gene>
<reference evidence="4 5" key="1">
    <citation type="submission" date="2019-10" db="EMBL/GenBank/DDBJ databases">
        <title>Draft Genome Sequence of Cytophagaceae sp. SJW1-29.</title>
        <authorList>
            <person name="Choi A."/>
        </authorList>
    </citation>
    <scope>NUCLEOTIDE SEQUENCE [LARGE SCALE GENOMIC DNA]</scope>
    <source>
        <strain evidence="4 5">SJW1-29</strain>
    </source>
</reference>
<feature type="domain" description="Teneurin NHL" evidence="3">
    <location>
        <begin position="214"/>
        <end position="265"/>
    </location>
</feature>
<dbReference type="SUPFAM" id="SSF101898">
    <property type="entry name" value="NHL repeat"/>
    <property type="match status" value="3"/>
</dbReference>
<dbReference type="Pfam" id="PF25021">
    <property type="entry name" value="TEN_NHL"/>
    <property type="match status" value="8"/>
</dbReference>
<dbReference type="PANTHER" id="PTHR46388">
    <property type="entry name" value="NHL REPEAT-CONTAINING PROTEIN 2"/>
    <property type="match status" value="1"/>
</dbReference>
<comment type="caution">
    <text evidence="4">The sequence shown here is derived from an EMBL/GenBank/DDBJ whole genome shotgun (WGS) entry which is preliminary data.</text>
</comment>
<organism evidence="4 5">
    <name type="scientific">Salmonirosea aquatica</name>
    <dbReference type="NCBI Taxonomy" id="2654236"/>
    <lineage>
        <taxon>Bacteria</taxon>
        <taxon>Pseudomonadati</taxon>
        <taxon>Bacteroidota</taxon>
        <taxon>Cytophagia</taxon>
        <taxon>Cytophagales</taxon>
        <taxon>Spirosomataceae</taxon>
        <taxon>Salmonirosea</taxon>
    </lineage>
</organism>
<dbReference type="PROSITE" id="PS51125">
    <property type="entry name" value="NHL"/>
    <property type="match status" value="5"/>
</dbReference>
<evidence type="ECO:0000313" key="4">
    <source>
        <dbReference type="EMBL" id="MPR35737.1"/>
    </source>
</evidence>
<evidence type="ECO:0000256" key="1">
    <source>
        <dbReference type="ARBA" id="ARBA00022737"/>
    </source>
</evidence>
<keyword evidence="1" id="KW-0677">Repeat</keyword>
<feature type="domain" description="Teneurin NHL" evidence="3">
    <location>
        <begin position="637"/>
        <end position="687"/>
    </location>
</feature>
<dbReference type="InterPro" id="IPR056822">
    <property type="entry name" value="TEN_NHL"/>
</dbReference>
<dbReference type="CDD" id="cd14953">
    <property type="entry name" value="NHL_like_1"/>
    <property type="match status" value="1"/>
</dbReference>
<name>A0A7C9BKC5_9BACT</name>
<evidence type="ECO:0000259" key="3">
    <source>
        <dbReference type="Pfam" id="PF25021"/>
    </source>
</evidence>
<feature type="repeat" description="NHL" evidence="2">
    <location>
        <begin position="16"/>
        <end position="46"/>
    </location>
</feature>